<dbReference type="AlphaFoldDB" id="A0A8J2PEF5"/>
<dbReference type="Proteomes" id="UP000708208">
    <property type="component" value="Unassembled WGS sequence"/>
</dbReference>
<gene>
    <name evidence="1" type="ORF">AFUS01_LOCUS30827</name>
</gene>
<sequence length="90" mass="10580">MNRFTGGFRVNNSYRPNEHQHWILTKAVCNIHFVHCAFLLISKSYFETWGNRNNVQYKSHEPIDILMGSLGLHSVLSRCDFKKSLWTQPL</sequence>
<evidence type="ECO:0000313" key="2">
    <source>
        <dbReference type="Proteomes" id="UP000708208"/>
    </source>
</evidence>
<proteinExistence type="predicted"/>
<name>A0A8J2PEF5_9HEXA</name>
<accession>A0A8J2PEF5</accession>
<reference evidence="1" key="1">
    <citation type="submission" date="2021-06" db="EMBL/GenBank/DDBJ databases">
        <authorList>
            <person name="Hodson N. C."/>
            <person name="Mongue J. A."/>
            <person name="Jaron S. K."/>
        </authorList>
    </citation>
    <scope>NUCLEOTIDE SEQUENCE</scope>
</reference>
<organism evidence="1 2">
    <name type="scientific">Allacma fusca</name>
    <dbReference type="NCBI Taxonomy" id="39272"/>
    <lineage>
        <taxon>Eukaryota</taxon>
        <taxon>Metazoa</taxon>
        <taxon>Ecdysozoa</taxon>
        <taxon>Arthropoda</taxon>
        <taxon>Hexapoda</taxon>
        <taxon>Collembola</taxon>
        <taxon>Symphypleona</taxon>
        <taxon>Sminthuridae</taxon>
        <taxon>Allacma</taxon>
    </lineage>
</organism>
<evidence type="ECO:0000313" key="1">
    <source>
        <dbReference type="EMBL" id="CAG7820437.1"/>
    </source>
</evidence>
<comment type="caution">
    <text evidence="1">The sequence shown here is derived from an EMBL/GenBank/DDBJ whole genome shotgun (WGS) entry which is preliminary data.</text>
</comment>
<protein>
    <submittedName>
        <fullName evidence="1">Uncharacterized protein</fullName>
    </submittedName>
</protein>
<keyword evidence="2" id="KW-1185">Reference proteome</keyword>
<dbReference type="EMBL" id="CAJVCH010478523">
    <property type="protein sequence ID" value="CAG7820437.1"/>
    <property type="molecule type" value="Genomic_DNA"/>
</dbReference>